<evidence type="ECO:0000256" key="1">
    <source>
        <dbReference type="ARBA" id="ARBA00009964"/>
    </source>
</evidence>
<name>A0ABW8IFG1_9GAMM</name>
<organism evidence="2 3">
    <name type="scientific">Dyella humi</name>
    <dbReference type="NCBI Taxonomy" id="1770547"/>
    <lineage>
        <taxon>Bacteria</taxon>
        <taxon>Pseudomonadati</taxon>
        <taxon>Pseudomonadota</taxon>
        <taxon>Gammaproteobacteria</taxon>
        <taxon>Lysobacterales</taxon>
        <taxon>Rhodanobacteraceae</taxon>
        <taxon>Dyella</taxon>
    </lineage>
</organism>
<evidence type="ECO:0000313" key="3">
    <source>
        <dbReference type="Proteomes" id="UP001620409"/>
    </source>
</evidence>
<dbReference type="PANTHER" id="PTHR33215">
    <property type="entry name" value="PROTEIN DISTAL ANTENNA"/>
    <property type="match status" value="1"/>
</dbReference>
<dbReference type="EMBL" id="JADIKI010000022">
    <property type="protein sequence ID" value="MFK2853937.1"/>
    <property type="molecule type" value="Genomic_DNA"/>
</dbReference>
<comment type="caution">
    <text evidence="2">The sequence shown here is derived from an EMBL/GenBank/DDBJ whole genome shotgun (WGS) entry which is preliminary data.</text>
</comment>
<dbReference type="RefSeq" id="WP_380007507.1">
    <property type="nucleotide sequence ID" value="NZ_JADIKI010000022.1"/>
</dbReference>
<evidence type="ECO:0000313" key="2">
    <source>
        <dbReference type="EMBL" id="MFK2853937.1"/>
    </source>
</evidence>
<proteinExistence type="inferred from homology"/>
<sequence length="97" mass="11135">MEKRQRFSAEFKREAIRMMQTSGKPVAVVARELGIPRNRLHKWVLDAQKKGDQAFRGSGRPKASQDELAALKRELARVKEENEILKKAAAYFARELP</sequence>
<dbReference type="PANTHER" id="PTHR33215:SF13">
    <property type="entry name" value="PROTEIN DISTAL ANTENNA"/>
    <property type="match status" value="1"/>
</dbReference>
<reference evidence="2 3" key="1">
    <citation type="submission" date="2020-10" db="EMBL/GenBank/DDBJ databases">
        <title>Phylogeny of dyella-like bacteria.</title>
        <authorList>
            <person name="Fu J."/>
        </authorList>
    </citation>
    <scope>NUCLEOTIDE SEQUENCE [LARGE SCALE GENOMIC DNA]</scope>
    <source>
        <strain evidence="2 3">DHG40</strain>
    </source>
</reference>
<dbReference type="InterPro" id="IPR009057">
    <property type="entry name" value="Homeodomain-like_sf"/>
</dbReference>
<gene>
    <name evidence="2" type="ORF">ISP18_04990</name>
</gene>
<dbReference type="Gene3D" id="1.10.10.60">
    <property type="entry name" value="Homeodomain-like"/>
    <property type="match status" value="1"/>
</dbReference>
<dbReference type="SUPFAM" id="SSF46689">
    <property type="entry name" value="Homeodomain-like"/>
    <property type="match status" value="1"/>
</dbReference>
<dbReference type="Pfam" id="PF01527">
    <property type="entry name" value="HTH_Tnp_1"/>
    <property type="match status" value="1"/>
</dbReference>
<keyword evidence="3" id="KW-1185">Reference proteome</keyword>
<dbReference type="InterPro" id="IPR002514">
    <property type="entry name" value="Transposase_8"/>
</dbReference>
<protein>
    <submittedName>
        <fullName evidence="2">Transposase</fullName>
    </submittedName>
</protein>
<comment type="similarity">
    <text evidence="1">Belongs to the transposase 8 family.</text>
</comment>
<dbReference type="InterPro" id="IPR051839">
    <property type="entry name" value="RD_transcriptional_regulator"/>
</dbReference>
<accession>A0ABW8IFG1</accession>
<dbReference type="Proteomes" id="UP001620409">
    <property type="component" value="Unassembled WGS sequence"/>
</dbReference>